<dbReference type="Pfam" id="PF21196">
    <property type="entry name" value="PcrA_UvrD_tudor"/>
    <property type="match status" value="1"/>
</dbReference>
<keyword evidence="4 12" id="KW-0347">Helicase</keyword>
<dbReference type="SUPFAM" id="SSF52540">
    <property type="entry name" value="P-loop containing nucleoside triphosphate hydrolases"/>
    <property type="match status" value="1"/>
</dbReference>
<comment type="catalytic activity">
    <reaction evidence="8">
        <text>Couples ATP hydrolysis with the unwinding of duplex DNA by translocating in the 3'-5' direction.</text>
        <dbReference type="EC" id="5.6.2.4"/>
    </reaction>
</comment>
<comment type="similarity">
    <text evidence="1">Belongs to the helicase family. UvrD subfamily.</text>
</comment>
<keyword evidence="2 12" id="KW-0547">Nucleotide-binding</keyword>
<dbReference type="PANTHER" id="PTHR11070">
    <property type="entry name" value="UVRD / RECB / PCRA DNA HELICASE FAMILY MEMBER"/>
    <property type="match status" value="1"/>
</dbReference>
<evidence type="ECO:0000256" key="5">
    <source>
        <dbReference type="ARBA" id="ARBA00022840"/>
    </source>
</evidence>
<dbReference type="PROSITE" id="PS51217">
    <property type="entry name" value="UVRD_HELICASE_CTER"/>
    <property type="match status" value="1"/>
</dbReference>
<evidence type="ECO:0000256" key="10">
    <source>
        <dbReference type="ARBA" id="ARBA00034923"/>
    </source>
</evidence>
<dbReference type="AlphaFoldDB" id="A0A5C7GMZ4"/>
<keyword evidence="16" id="KW-1185">Reference proteome</keyword>
<dbReference type="GO" id="GO:0005524">
    <property type="term" value="F:ATP binding"/>
    <property type="evidence" value="ECO:0007669"/>
    <property type="project" value="UniProtKB-UniRule"/>
</dbReference>
<dbReference type="Pfam" id="PF13361">
    <property type="entry name" value="UvrD_C"/>
    <property type="match status" value="1"/>
</dbReference>
<dbReference type="EC" id="5.6.2.4" evidence="9"/>
<dbReference type="InterPro" id="IPR000212">
    <property type="entry name" value="DNA_helicase_UvrD/REP"/>
</dbReference>
<evidence type="ECO:0000256" key="9">
    <source>
        <dbReference type="ARBA" id="ARBA00034808"/>
    </source>
</evidence>
<evidence type="ECO:0000256" key="1">
    <source>
        <dbReference type="ARBA" id="ARBA00009922"/>
    </source>
</evidence>
<evidence type="ECO:0000313" key="15">
    <source>
        <dbReference type="EMBL" id="TXG39662.1"/>
    </source>
</evidence>
<comment type="caution">
    <text evidence="15">The sequence shown here is derived from an EMBL/GenBank/DDBJ whole genome shotgun (WGS) entry which is preliminary data.</text>
</comment>
<keyword evidence="6" id="KW-0238">DNA-binding</keyword>
<dbReference type="GO" id="GO:0043138">
    <property type="term" value="F:3'-5' DNA helicase activity"/>
    <property type="evidence" value="ECO:0007669"/>
    <property type="project" value="UniProtKB-EC"/>
</dbReference>
<dbReference type="EMBL" id="VRKQ01000008">
    <property type="protein sequence ID" value="TXG39662.1"/>
    <property type="molecule type" value="Genomic_DNA"/>
</dbReference>
<dbReference type="OrthoDB" id="9810135at2"/>
<dbReference type="GO" id="GO:0005829">
    <property type="term" value="C:cytosol"/>
    <property type="evidence" value="ECO:0007669"/>
    <property type="project" value="TreeGrafter"/>
</dbReference>
<dbReference type="GO" id="GO:0016887">
    <property type="term" value="F:ATP hydrolysis activity"/>
    <property type="evidence" value="ECO:0007669"/>
    <property type="project" value="RHEA"/>
</dbReference>
<proteinExistence type="inferred from homology"/>
<evidence type="ECO:0000256" key="8">
    <source>
        <dbReference type="ARBA" id="ARBA00034617"/>
    </source>
</evidence>
<dbReference type="RefSeq" id="WP_147767231.1">
    <property type="nucleotide sequence ID" value="NZ_VRKQ01000008.1"/>
</dbReference>
<dbReference type="GO" id="GO:0000725">
    <property type="term" value="P:recombinational repair"/>
    <property type="evidence" value="ECO:0007669"/>
    <property type="project" value="TreeGrafter"/>
</dbReference>
<dbReference type="Gene3D" id="1.10.486.10">
    <property type="entry name" value="PCRA, domain 4"/>
    <property type="match status" value="1"/>
</dbReference>
<organism evidence="15 16">
    <name type="scientific">Seonamhaeicola maritimus</name>
    <dbReference type="NCBI Taxonomy" id="2591822"/>
    <lineage>
        <taxon>Bacteria</taxon>
        <taxon>Pseudomonadati</taxon>
        <taxon>Bacteroidota</taxon>
        <taxon>Flavobacteriia</taxon>
        <taxon>Flavobacteriales</taxon>
        <taxon>Flavobacteriaceae</taxon>
    </lineage>
</organism>
<evidence type="ECO:0000313" key="16">
    <source>
        <dbReference type="Proteomes" id="UP000321080"/>
    </source>
</evidence>
<evidence type="ECO:0000256" key="7">
    <source>
        <dbReference type="ARBA" id="ARBA00023235"/>
    </source>
</evidence>
<dbReference type="InterPro" id="IPR014016">
    <property type="entry name" value="UvrD-like_ATP-bd"/>
</dbReference>
<evidence type="ECO:0000256" key="12">
    <source>
        <dbReference type="PROSITE-ProRule" id="PRU00560"/>
    </source>
</evidence>
<evidence type="ECO:0000256" key="4">
    <source>
        <dbReference type="ARBA" id="ARBA00022806"/>
    </source>
</evidence>
<sequence length="776" mass="88427">MEKYLSQLNDAQLEPTIQIDGPMIVIAGAGSGKTRVLTYRIAYMMSKGIDPFNILSLTFTNKAAKEMKERIATIVGASEAKNLWMGTFHSVFAKILRIESERLGYPSNFTIYDTQDSDRLIASIIKEMNLDKDIYKYKQVRSRISSYKNSLITVRAYFQNPELIEADTMARRPRLGDIYKEYVDRCFKAGAMDFDDLLLKTNELLTRFPEVLAKYQNRFKYILVDEYQDTNHSQYLIVRALSDKFQNICVVGDDAQSIYAFRGANINNILNFQKDYDDVKVFRLEQNYRSTKNIVNAANSIIDKNQTKLDKIVWTANDEGGKIKVHRSLTDADEGRYVASTIFDNKMNHQLQNSDFAILYRTNAQSRSIEDALRKRDIPYRIYGGLSFYQRKEIKDVLSYLRLVVNPADEEALKRVINFPPRGIGQTTVDRLIVAANGYNSTIFEVMKNIDRADVKVNSGTKNKLQDFVTLIESFQVLNQTADVFELAEHVTRTSGLIREFNKDGTPEGVTRMENIEELLNGMKDFVEGQKEIADATGSLAEFLEDVALATDLDNDKGDPDRVALMTIHLAKGLEFPYVYIVGLEEDLFPSAMSMNTRSELEEERRLFYVALTRAEKQAYLTYALSRYRWGKLVDSDPSRFIEEIDEQYLEVLTPVEERRFNPMLDADIFGDPEPNKIRFKPAKQVSIKKGAPKKEPTKFQVTTPKNLKPVSKSNGNTNLFDSKLAVGNMVKHLRFGTGEVLKIEGTGADMKAEIKFDSGGVKKLLLRFAKLEVVG</sequence>
<keyword evidence="7" id="KW-0413">Isomerase</keyword>
<dbReference type="PANTHER" id="PTHR11070:SF2">
    <property type="entry name" value="ATP-DEPENDENT DNA HELICASE SRS2"/>
    <property type="match status" value="1"/>
</dbReference>
<reference evidence="15 16" key="1">
    <citation type="submission" date="2019-08" db="EMBL/GenBank/DDBJ databases">
        <title>Seonamhaeicola sediminis sp. nov., isolated from marine sediment.</title>
        <authorList>
            <person name="Cao W.R."/>
        </authorList>
    </citation>
    <scope>NUCLEOTIDE SEQUENCE [LARGE SCALE GENOMIC DNA]</scope>
    <source>
        <strain evidence="15 16">1505</strain>
    </source>
</reference>
<dbReference type="Gene3D" id="1.10.10.160">
    <property type="match status" value="1"/>
</dbReference>
<name>A0A5C7GMZ4_9FLAO</name>
<dbReference type="Pfam" id="PF00580">
    <property type="entry name" value="UvrD-helicase"/>
    <property type="match status" value="1"/>
</dbReference>
<accession>A0A5C7GMZ4</accession>
<dbReference type="InterPro" id="IPR014017">
    <property type="entry name" value="DNA_helicase_UvrD-like_C"/>
</dbReference>
<feature type="binding site" evidence="12">
    <location>
        <begin position="27"/>
        <end position="34"/>
    </location>
    <ligand>
        <name>ATP</name>
        <dbReference type="ChEBI" id="CHEBI:30616"/>
    </ligand>
</feature>
<dbReference type="InterPro" id="IPR013986">
    <property type="entry name" value="DExx_box_DNA_helicase_dom_sf"/>
</dbReference>
<dbReference type="PROSITE" id="PS51198">
    <property type="entry name" value="UVRD_HELICASE_ATP_BIND"/>
    <property type="match status" value="1"/>
</dbReference>
<dbReference type="InterPro" id="IPR027417">
    <property type="entry name" value="P-loop_NTPase"/>
</dbReference>
<dbReference type="CDD" id="cd17932">
    <property type="entry name" value="DEXQc_UvrD"/>
    <property type="match status" value="1"/>
</dbReference>
<evidence type="ECO:0000259" key="13">
    <source>
        <dbReference type="PROSITE" id="PS51198"/>
    </source>
</evidence>
<keyword evidence="5 12" id="KW-0067">ATP-binding</keyword>
<dbReference type="Proteomes" id="UP000321080">
    <property type="component" value="Unassembled WGS sequence"/>
</dbReference>
<evidence type="ECO:0000256" key="6">
    <source>
        <dbReference type="ARBA" id="ARBA00023125"/>
    </source>
</evidence>
<feature type="domain" description="UvrD-like helicase C-terminal" evidence="14">
    <location>
        <begin position="292"/>
        <end position="573"/>
    </location>
</feature>
<protein>
    <recommendedName>
        <fullName evidence="9">DNA 3'-5' helicase</fullName>
        <ecNumber evidence="9">5.6.2.4</ecNumber>
    </recommendedName>
    <alternativeName>
        <fullName evidence="10">DNA 3'-5' helicase II</fullName>
    </alternativeName>
</protein>
<comment type="catalytic activity">
    <reaction evidence="11">
        <text>ATP + H2O = ADP + phosphate + H(+)</text>
        <dbReference type="Rhea" id="RHEA:13065"/>
        <dbReference type="ChEBI" id="CHEBI:15377"/>
        <dbReference type="ChEBI" id="CHEBI:15378"/>
        <dbReference type="ChEBI" id="CHEBI:30616"/>
        <dbReference type="ChEBI" id="CHEBI:43474"/>
        <dbReference type="ChEBI" id="CHEBI:456216"/>
        <dbReference type="EC" id="5.6.2.4"/>
    </reaction>
</comment>
<dbReference type="FunFam" id="1.10.486.10:FF:000003">
    <property type="entry name" value="ATP-dependent DNA helicase"/>
    <property type="match status" value="1"/>
</dbReference>
<dbReference type="Gene3D" id="3.40.50.300">
    <property type="entry name" value="P-loop containing nucleotide triphosphate hydrolases"/>
    <property type="match status" value="2"/>
</dbReference>
<dbReference type="GO" id="GO:0003677">
    <property type="term" value="F:DNA binding"/>
    <property type="evidence" value="ECO:0007669"/>
    <property type="project" value="UniProtKB-KW"/>
</dbReference>
<evidence type="ECO:0000259" key="14">
    <source>
        <dbReference type="PROSITE" id="PS51217"/>
    </source>
</evidence>
<evidence type="ECO:0000256" key="2">
    <source>
        <dbReference type="ARBA" id="ARBA00022741"/>
    </source>
</evidence>
<gene>
    <name evidence="15" type="ORF">FUA22_07290</name>
</gene>
<feature type="domain" description="UvrD-like helicase ATP-binding" evidence="13">
    <location>
        <begin position="6"/>
        <end position="291"/>
    </location>
</feature>
<evidence type="ECO:0000256" key="3">
    <source>
        <dbReference type="ARBA" id="ARBA00022801"/>
    </source>
</evidence>
<dbReference type="GO" id="GO:0033202">
    <property type="term" value="C:DNA helicase complex"/>
    <property type="evidence" value="ECO:0007669"/>
    <property type="project" value="TreeGrafter"/>
</dbReference>
<keyword evidence="3 12" id="KW-0378">Hydrolase</keyword>
<evidence type="ECO:0000256" key="11">
    <source>
        <dbReference type="ARBA" id="ARBA00048988"/>
    </source>
</evidence>
<dbReference type="CDD" id="cd18807">
    <property type="entry name" value="SF1_C_UvrD"/>
    <property type="match status" value="1"/>
</dbReference>